<evidence type="ECO:0000256" key="1">
    <source>
        <dbReference type="SAM" id="MobiDB-lite"/>
    </source>
</evidence>
<dbReference type="Pfam" id="PF02023">
    <property type="entry name" value="SCAN"/>
    <property type="match status" value="1"/>
</dbReference>
<dbReference type="SUPFAM" id="SSF47353">
    <property type="entry name" value="Retrovirus capsid dimerization domain-like"/>
    <property type="match status" value="1"/>
</dbReference>
<feature type="domain" description="SCAN box" evidence="2">
    <location>
        <begin position="74"/>
        <end position="150"/>
    </location>
</feature>
<keyword evidence="4" id="KW-1185">Reference proteome</keyword>
<gene>
    <name evidence="3" type="ORF">Y1Q_0004202</name>
</gene>
<dbReference type="PROSITE" id="PS50804">
    <property type="entry name" value="SCAN_BOX"/>
    <property type="match status" value="1"/>
</dbReference>
<evidence type="ECO:0000313" key="4">
    <source>
        <dbReference type="Proteomes" id="UP000050525"/>
    </source>
</evidence>
<feature type="region of interest" description="Disordered" evidence="1">
    <location>
        <begin position="162"/>
        <end position="193"/>
    </location>
</feature>
<feature type="region of interest" description="Disordered" evidence="1">
    <location>
        <begin position="257"/>
        <end position="371"/>
    </location>
</feature>
<organism evidence="3 4">
    <name type="scientific">Alligator mississippiensis</name>
    <name type="common">American alligator</name>
    <dbReference type="NCBI Taxonomy" id="8496"/>
    <lineage>
        <taxon>Eukaryota</taxon>
        <taxon>Metazoa</taxon>
        <taxon>Chordata</taxon>
        <taxon>Craniata</taxon>
        <taxon>Vertebrata</taxon>
        <taxon>Euteleostomi</taxon>
        <taxon>Archelosauria</taxon>
        <taxon>Archosauria</taxon>
        <taxon>Crocodylia</taxon>
        <taxon>Alligatoridae</taxon>
        <taxon>Alligatorinae</taxon>
        <taxon>Alligator</taxon>
    </lineage>
</organism>
<feature type="compositionally biased region" description="Basic and acidic residues" evidence="1">
    <location>
        <begin position="172"/>
        <end position="193"/>
    </location>
</feature>
<sequence length="371" mass="41758">MTSEDDPKAYIEAFECHAILTGLDKVFWAGQLGALVVGKAQAAYQAMPRDEVQDYDAVKTVMLYRLEINPEHYQHKFWAMKGAEERSPDLLLQLLRDLFGKWINLAMYDREAVVDQIILEQFLDDLEGRTHQWVRQHSTSSCEEALKLAEAFAASEGFFPKERRTLSGGGKRGGEEEGTHPRPGCEEKQGRPEKLAHGLDDALCNLRLAGDVTPNRWPAAIEEPVEERSRACTWLPGESLAGRVSCRRRTLELTAGAPYREVKKPGDESTPKDSATEVGELGERPVRASQARRSQQTKEDPERGLWSEEDPGRGLRAKEDSESGLQAKEDLERGLRSEEDPERGLRAKEVQERGLWAKEDPERGLRAREGP</sequence>
<accession>A0A151NVH4</accession>
<dbReference type="Gene3D" id="1.10.4020.10">
    <property type="entry name" value="DNA breaking-rejoining enzymes"/>
    <property type="match status" value="1"/>
</dbReference>
<dbReference type="Proteomes" id="UP000050525">
    <property type="component" value="Unassembled WGS sequence"/>
</dbReference>
<dbReference type="EMBL" id="AKHW03001820">
    <property type="protein sequence ID" value="KYO40877.1"/>
    <property type="molecule type" value="Genomic_DNA"/>
</dbReference>
<dbReference type="AlphaFoldDB" id="A0A151NVH4"/>
<dbReference type="InterPro" id="IPR038269">
    <property type="entry name" value="SCAN_sf"/>
</dbReference>
<feature type="compositionally biased region" description="Basic and acidic residues" evidence="1">
    <location>
        <begin position="260"/>
        <end position="286"/>
    </location>
</feature>
<name>A0A151NVH4_ALLMI</name>
<reference evidence="3 4" key="1">
    <citation type="journal article" date="2012" name="Genome Biol.">
        <title>Sequencing three crocodilian genomes to illuminate the evolution of archosaurs and amniotes.</title>
        <authorList>
            <person name="St John J.A."/>
            <person name="Braun E.L."/>
            <person name="Isberg S.R."/>
            <person name="Miles L.G."/>
            <person name="Chong A.Y."/>
            <person name="Gongora J."/>
            <person name="Dalzell P."/>
            <person name="Moran C."/>
            <person name="Bed'hom B."/>
            <person name="Abzhanov A."/>
            <person name="Burgess S.C."/>
            <person name="Cooksey A.M."/>
            <person name="Castoe T.A."/>
            <person name="Crawford N.G."/>
            <person name="Densmore L.D."/>
            <person name="Drew J.C."/>
            <person name="Edwards S.V."/>
            <person name="Faircloth B.C."/>
            <person name="Fujita M.K."/>
            <person name="Greenwold M.J."/>
            <person name="Hoffmann F.G."/>
            <person name="Howard J.M."/>
            <person name="Iguchi T."/>
            <person name="Janes D.E."/>
            <person name="Khan S.Y."/>
            <person name="Kohno S."/>
            <person name="de Koning A.J."/>
            <person name="Lance S.L."/>
            <person name="McCarthy F.M."/>
            <person name="McCormack J.E."/>
            <person name="Merchant M.E."/>
            <person name="Peterson D.G."/>
            <person name="Pollock D.D."/>
            <person name="Pourmand N."/>
            <person name="Raney B.J."/>
            <person name="Roessler K.A."/>
            <person name="Sanford J.R."/>
            <person name="Sawyer R.H."/>
            <person name="Schmidt C.J."/>
            <person name="Triplett E.W."/>
            <person name="Tuberville T.D."/>
            <person name="Venegas-Anaya M."/>
            <person name="Howard J.T."/>
            <person name="Jarvis E.D."/>
            <person name="Guillette L.J.Jr."/>
            <person name="Glenn T.C."/>
            <person name="Green R.E."/>
            <person name="Ray D.A."/>
        </authorList>
    </citation>
    <scope>NUCLEOTIDE SEQUENCE [LARGE SCALE GENOMIC DNA]</scope>
    <source>
        <strain evidence="3">KSC_2009_1</strain>
    </source>
</reference>
<evidence type="ECO:0000259" key="2">
    <source>
        <dbReference type="PROSITE" id="PS50804"/>
    </source>
</evidence>
<proteinExistence type="predicted"/>
<dbReference type="PANTHER" id="PTHR46888:SF1">
    <property type="entry name" value="RIBONUCLEASE H"/>
    <property type="match status" value="1"/>
</dbReference>
<dbReference type="PANTHER" id="PTHR46888">
    <property type="entry name" value="ZINC KNUCKLE DOMAINCONTAINING PROTEIN-RELATED"/>
    <property type="match status" value="1"/>
</dbReference>
<comment type="caution">
    <text evidence="3">The sequence shown here is derived from an EMBL/GenBank/DDBJ whole genome shotgun (WGS) entry which is preliminary data.</text>
</comment>
<feature type="compositionally biased region" description="Basic and acidic residues" evidence="1">
    <location>
        <begin position="296"/>
        <end position="371"/>
    </location>
</feature>
<evidence type="ECO:0000313" key="3">
    <source>
        <dbReference type="EMBL" id="KYO40877.1"/>
    </source>
</evidence>
<protein>
    <recommendedName>
        <fullName evidence="2">SCAN box domain-containing protein</fullName>
    </recommendedName>
</protein>
<dbReference type="InterPro" id="IPR003309">
    <property type="entry name" value="SCAN_dom"/>
</dbReference>